<dbReference type="EMBL" id="PDVP01000005">
    <property type="protein sequence ID" value="PHP67109.1"/>
    <property type="molecule type" value="Genomic_DNA"/>
</dbReference>
<keyword evidence="3" id="KW-1185">Reference proteome</keyword>
<accession>A0A2G1QNQ5</accession>
<reference evidence="2 3" key="1">
    <citation type="submission" date="2017-10" db="EMBL/GenBank/DDBJ databases">
        <title>Sedimentibacterium mangrovi gen. nov., sp. nov., a novel member of family Phyllobacteriacea isolated from mangrove sediment.</title>
        <authorList>
            <person name="Liao H."/>
            <person name="Tian Y."/>
        </authorList>
    </citation>
    <scope>NUCLEOTIDE SEQUENCE [LARGE SCALE GENOMIC DNA]</scope>
    <source>
        <strain evidence="2 3">X9-2-2</strain>
    </source>
</reference>
<name>A0A2G1QNQ5_9HYPH</name>
<dbReference type="Proteomes" id="UP000221168">
    <property type="component" value="Unassembled WGS sequence"/>
</dbReference>
<dbReference type="OrthoDB" id="7872012at2"/>
<evidence type="ECO:0000313" key="3">
    <source>
        <dbReference type="Proteomes" id="UP000221168"/>
    </source>
</evidence>
<proteinExistence type="predicted"/>
<evidence type="ECO:0000256" key="1">
    <source>
        <dbReference type="SAM" id="SignalP"/>
    </source>
</evidence>
<dbReference type="AlphaFoldDB" id="A0A2G1QNQ5"/>
<comment type="caution">
    <text evidence="2">The sequence shown here is derived from an EMBL/GenBank/DDBJ whole genome shotgun (WGS) entry which is preliminary data.</text>
</comment>
<evidence type="ECO:0000313" key="2">
    <source>
        <dbReference type="EMBL" id="PHP67109.1"/>
    </source>
</evidence>
<dbReference type="RefSeq" id="WP_099306429.1">
    <property type="nucleotide sequence ID" value="NZ_PDVP01000005.1"/>
</dbReference>
<evidence type="ECO:0008006" key="4">
    <source>
        <dbReference type="Google" id="ProtNLM"/>
    </source>
</evidence>
<organism evidence="2 3">
    <name type="scientific">Zhengella mangrovi</name>
    <dbReference type="NCBI Taxonomy" id="1982044"/>
    <lineage>
        <taxon>Bacteria</taxon>
        <taxon>Pseudomonadati</taxon>
        <taxon>Pseudomonadota</taxon>
        <taxon>Alphaproteobacteria</taxon>
        <taxon>Hyphomicrobiales</taxon>
        <taxon>Notoacmeibacteraceae</taxon>
        <taxon>Zhengella</taxon>
    </lineage>
</organism>
<dbReference type="InterPro" id="IPR009780">
    <property type="entry name" value="DUF1344"/>
</dbReference>
<gene>
    <name evidence="2" type="ORF">CSC94_11215</name>
</gene>
<protein>
    <recommendedName>
        <fullName evidence="4">DUF1344 domain-containing protein</fullName>
    </recommendedName>
</protein>
<feature type="signal peptide" evidence="1">
    <location>
        <begin position="1"/>
        <end position="23"/>
    </location>
</feature>
<feature type="chain" id="PRO_5013625836" description="DUF1344 domain-containing protein" evidence="1">
    <location>
        <begin position="24"/>
        <end position="85"/>
    </location>
</feature>
<keyword evidence="1" id="KW-0732">Signal</keyword>
<sequence>MRTILRIAAPFLAAGLFATAALAEITGGKIVSVDPDTLTVKLDDGKSYKLNAEFDVSALKEGMDVYLSYNEVNGENVVTDMDIDE</sequence>
<dbReference type="Pfam" id="PF07076">
    <property type="entry name" value="DUF1344"/>
    <property type="match status" value="1"/>
</dbReference>